<dbReference type="PANTHER" id="PTHR43851:SF3">
    <property type="entry name" value="COENZYME Q8"/>
    <property type="match status" value="1"/>
</dbReference>
<proteinExistence type="inferred from homology"/>
<comment type="caution">
    <text evidence="8">The sequence shown here is derived from an EMBL/GenBank/DDBJ whole genome shotgun (WGS) entry which is preliminary data.</text>
</comment>
<evidence type="ECO:0000313" key="8">
    <source>
        <dbReference type="EMBL" id="CAL5129679.1"/>
    </source>
</evidence>
<sequence length="447" mass="48900">MQGRLNDLAGILRGLYKILDSSVKLRSKKATLLPDDSDFVSFLSSIVRDSVNNIPRFHPDNLSYVLGRINLISKQNQIVLDQLVSSKFKPSCSLCQCNLHSPSSIGDQGIDPSTPKFRRISKGFVPSSPVPSERPLNLIQSDIKRNISSTVPPFPIDKSVSANAGSGGTKKIAASKERRVPSSRVGRLAGFGNLAVGLGLSAAAQWTKKQVGLAGESSSGNSNPLLTEANLERIVDTLCRMRGAALKLGQMLSIQDDSVVSPQLQRIFERVRQAADFMPVKQMRGVMASELGPDWSSLLAEFDEKPFAAASIGQVHRGVLHDGKVVAIKVQYPGVADSIDADITNLMSLLNRFNILPRGLFAERAVKVAKRELKAECDYLREASYCKRFATLLSDDPVFQVPAVVDSLTTQRVFTAEYMNGLVLDECISLPQPVRNWVRFLDIFSQS</sequence>
<keyword evidence="4" id="KW-0547">Nucleotide-binding</keyword>
<organism evidence="8 9">
    <name type="scientific">Calicophoron daubneyi</name>
    <name type="common">Rumen fluke</name>
    <name type="synonym">Paramphistomum daubneyi</name>
    <dbReference type="NCBI Taxonomy" id="300641"/>
    <lineage>
        <taxon>Eukaryota</taxon>
        <taxon>Metazoa</taxon>
        <taxon>Spiralia</taxon>
        <taxon>Lophotrochozoa</taxon>
        <taxon>Platyhelminthes</taxon>
        <taxon>Trematoda</taxon>
        <taxon>Digenea</taxon>
        <taxon>Plagiorchiida</taxon>
        <taxon>Pronocephalata</taxon>
        <taxon>Paramphistomoidea</taxon>
        <taxon>Paramphistomidae</taxon>
        <taxon>Calicophoron</taxon>
    </lineage>
</organism>
<name>A0AAV2T0J7_CALDB</name>
<evidence type="ECO:0000256" key="3">
    <source>
        <dbReference type="ARBA" id="ARBA00022679"/>
    </source>
</evidence>
<evidence type="ECO:0000256" key="4">
    <source>
        <dbReference type="ARBA" id="ARBA00022741"/>
    </source>
</evidence>
<dbReference type="InterPro" id="IPR034646">
    <property type="entry name" value="ADCK3_dom"/>
</dbReference>
<dbReference type="Pfam" id="PF03109">
    <property type="entry name" value="ABC1"/>
    <property type="match status" value="1"/>
</dbReference>
<evidence type="ECO:0000256" key="1">
    <source>
        <dbReference type="ARBA" id="ARBA00004749"/>
    </source>
</evidence>
<evidence type="ECO:0000256" key="5">
    <source>
        <dbReference type="ARBA" id="ARBA00022840"/>
    </source>
</evidence>
<dbReference type="GO" id="GO:0016740">
    <property type="term" value="F:transferase activity"/>
    <property type="evidence" value="ECO:0007669"/>
    <property type="project" value="UniProtKB-KW"/>
</dbReference>
<keyword evidence="5" id="KW-0067">ATP-binding</keyword>
<dbReference type="SUPFAM" id="SSF56112">
    <property type="entry name" value="Protein kinase-like (PK-like)"/>
    <property type="match status" value="1"/>
</dbReference>
<reference evidence="8" key="1">
    <citation type="submission" date="2024-06" db="EMBL/GenBank/DDBJ databases">
        <authorList>
            <person name="Liu X."/>
            <person name="Lenzi L."/>
            <person name="Haldenby T S."/>
            <person name="Uol C."/>
        </authorList>
    </citation>
    <scope>NUCLEOTIDE SEQUENCE</scope>
</reference>
<keyword evidence="3" id="KW-0808">Transferase</keyword>
<dbReference type="PANTHER" id="PTHR43851">
    <property type="match status" value="1"/>
</dbReference>
<dbReference type="CDD" id="cd13970">
    <property type="entry name" value="ABC1_ADCK3"/>
    <property type="match status" value="1"/>
</dbReference>
<dbReference type="InterPro" id="IPR011009">
    <property type="entry name" value="Kinase-like_dom_sf"/>
</dbReference>
<protein>
    <recommendedName>
        <fullName evidence="7">ABC1 atypical kinase-like domain-containing protein</fullName>
    </recommendedName>
</protein>
<accession>A0AAV2T0J7</accession>
<dbReference type="AlphaFoldDB" id="A0AAV2T0J7"/>
<dbReference type="InterPro" id="IPR004147">
    <property type="entry name" value="ABC1_dom"/>
</dbReference>
<dbReference type="GO" id="GO:0006744">
    <property type="term" value="P:ubiquinone biosynthetic process"/>
    <property type="evidence" value="ECO:0007669"/>
    <property type="project" value="TreeGrafter"/>
</dbReference>
<feature type="domain" description="ABC1 atypical kinase-like" evidence="7">
    <location>
        <begin position="271"/>
        <end position="429"/>
    </location>
</feature>
<dbReference type="GO" id="GO:0005524">
    <property type="term" value="F:ATP binding"/>
    <property type="evidence" value="ECO:0007669"/>
    <property type="project" value="UniProtKB-KW"/>
</dbReference>
<evidence type="ECO:0000313" key="9">
    <source>
        <dbReference type="Proteomes" id="UP001497525"/>
    </source>
</evidence>
<dbReference type="EMBL" id="CAXLJL010000002">
    <property type="protein sequence ID" value="CAL5129679.1"/>
    <property type="molecule type" value="Genomic_DNA"/>
</dbReference>
<evidence type="ECO:0000256" key="2">
    <source>
        <dbReference type="ARBA" id="ARBA00009670"/>
    </source>
</evidence>
<comment type="similarity">
    <text evidence="2">Belongs to the protein kinase superfamily. ADCK protein kinase family.</text>
</comment>
<dbReference type="InterPro" id="IPR051409">
    <property type="entry name" value="Atypical_kinase_ADCK"/>
</dbReference>
<evidence type="ECO:0000259" key="7">
    <source>
        <dbReference type="Pfam" id="PF03109"/>
    </source>
</evidence>
<feature type="region of interest" description="Disordered" evidence="6">
    <location>
        <begin position="158"/>
        <end position="179"/>
    </location>
</feature>
<evidence type="ECO:0000256" key="6">
    <source>
        <dbReference type="SAM" id="MobiDB-lite"/>
    </source>
</evidence>
<comment type="pathway">
    <text evidence="1">Cofactor biosynthesis; ubiquinone biosynthesis.</text>
</comment>
<gene>
    <name evidence="8" type="ORF">CDAUBV1_LOCUS697</name>
</gene>
<dbReference type="Proteomes" id="UP001497525">
    <property type="component" value="Unassembled WGS sequence"/>
</dbReference>